<evidence type="ECO:0000259" key="11">
    <source>
        <dbReference type="SMART" id="SM00771"/>
    </source>
</evidence>
<proteinExistence type="inferred from homology"/>
<dbReference type="PANTHER" id="PTHR38685">
    <property type="entry name" value="CELL DIVISION PROTEIN ZIPA"/>
    <property type="match status" value="1"/>
</dbReference>
<dbReference type="NCBIfam" id="TIGR02205">
    <property type="entry name" value="septum_zipA"/>
    <property type="match status" value="1"/>
</dbReference>
<evidence type="ECO:0000256" key="10">
    <source>
        <dbReference type="SAM" id="MobiDB-lite"/>
    </source>
</evidence>
<evidence type="ECO:0000256" key="3">
    <source>
        <dbReference type="ARBA" id="ARBA00022618"/>
    </source>
</evidence>
<dbReference type="InterPro" id="IPR011919">
    <property type="entry name" value="Cell_div_ZipA"/>
</dbReference>
<dbReference type="SUPFAM" id="SSF64383">
    <property type="entry name" value="Cell-division protein ZipA, C-terminal domain"/>
    <property type="match status" value="1"/>
</dbReference>
<keyword evidence="1 8" id="KW-1003">Cell membrane</keyword>
<name>A0ABP3TAV0_9GAMM</name>
<evidence type="ECO:0000256" key="1">
    <source>
        <dbReference type="ARBA" id="ARBA00022475"/>
    </source>
</evidence>
<feature type="compositionally biased region" description="Low complexity" evidence="10">
    <location>
        <begin position="197"/>
        <end position="209"/>
    </location>
</feature>
<dbReference type="PANTHER" id="PTHR38685:SF1">
    <property type="entry name" value="CELL DIVISION PROTEIN ZIPA"/>
    <property type="match status" value="1"/>
</dbReference>
<dbReference type="HAMAP" id="MF_00509">
    <property type="entry name" value="ZipA"/>
    <property type="match status" value="1"/>
</dbReference>
<dbReference type="InterPro" id="IPR007449">
    <property type="entry name" value="ZipA_FtsZ-bd_C"/>
</dbReference>
<evidence type="ECO:0000256" key="7">
    <source>
        <dbReference type="ARBA" id="ARBA00023306"/>
    </source>
</evidence>
<keyword evidence="5 8" id="KW-1133">Transmembrane helix</keyword>
<comment type="function">
    <text evidence="8 9">Essential cell division protein that stabilizes the FtsZ protofilaments by cross-linking them and that serves as a cytoplasmic membrane anchor for the Z ring. Also required for the recruitment to the septal ring of downstream cell division proteins.</text>
</comment>
<gene>
    <name evidence="8" type="primary">zipA</name>
    <name evidence="12" type="ORF">GCM10009104_14360</name>
</gene>
<dbReference type="Pfam" id="PF04354">
    <property type="entry name" value="ZipA_C"/>
    <property type="match status" value="1"/>
</dbReference>
<feature type="domain" description="ZipA C-terminal FtsZ-binding" evidence="11">
    <location>
        <begin position="291"/>
        <end position="421"/>
    </location>
</feature>
<feature type="compositionally biased region" description="Low complexity" evidence="10">
    <location>
        <begin position="272"/>
        <end position="282"/>
    </location>
</feature>
<evidence type="ECO:0000256" key="8">
    <source>
        <dbReference type="HAMAP-Rule" id="MF_00509"/>
    </source>
</evidence>
<feature type="region of interest" description="Disordered" evidence="10">
    <location>
        <begin position="103"/>
        <end position="289"/>
    </location>
</feature>
<keyword evidence="3 8" id="KW-0132">Cell division</keyword>
<feature type="compositionally biased region" description="Low complexity" evidence="10">
    <location>
        <begin position="224"/>
        <end position="234"/>
    </location>
</feature>
<dbReference type="SMART" id="SM00771">
    <property type="entry name" value="ZipA_C"/>
    <property type="match status" value="1"/>
</dbReference>
<accession>A0ABP3TAV0</accession>
<dbReference type="Proteomes" id="UP001499915">
    <property type="component" value="Unassembled WGS sequence"/>
</dbReference>
<dbReference type="Gene3D" id="3.30.1400.10">
    <property type="entry name" value="ZipA, C-terminal FtsZ-binding domain"/>
    <property type="match status" value="1"/>
</dbReference>
<dbReference type="RefSeq" id="WP_343804396.1">
    <property type="nucleotide sequence ID" value="NZ_BAAAET010000002.1"/>
</dbReference>
<dbReference type="InterPro" id="IPR036765">
    <property type="entry name" value="ZipA_FtsZ-bd_C_sf"/>
</dbReference>
<evidence type="ECO:0000313" key="13">
    <source>
        <dbReference type="Proteomes" id="UP001499915"/>
    </source>
</evidence>
<keyword evidence="7 8" id="KW-0131">Cell cycle</keyword>
<comment type="caution">
    <text evidence="12">The sequence shown here is derived from an EMBL/GenBank/DDBJ whole genome shotgun (WGS) entry which is preliminary data.</text>
</comment>
<evidence type="ECO:0000256" key="6">
    <source>
        <dbReference type="ARBA" id="ARBA00023136"/>
    </source>
</evidence>
<feature type="transmembrane region" description="Helical" evidence="8">
    <location>
        <begin position="6"/>
        <end position="25"/>
    </location>
</feature>
<feature type="region of interest" description="Disordered" evidence="10">
    <location>
        <begin position="47"/>
        <end position="80"/>
    </location>
</feature>
<protein>
    <recommendedName>
        <fullName evidence="8 9">Cell division protein ZipA</fullName>
    </recommendedName>
</protein>
<keyword evidence="4 8" id="KW-0812">Transmembrane</keyword>
<evidence type="ECO:0000256" key="5">
    <source>
        <dbReference type="ARBA" id="ARBA00022989"/>
    </source>
</evidence>
<organism evidence="12 13">
    <name type="scientific">Marinobacterium maritimum</name>
    <dbReference type="NCBI Taxonomy" id="500162"/>
    <lineage>
        <taxon>Bacteria</taxon>
        <taxon>Pseudomonadati</taxon>
        <taxon>Pseudomonadota</taxon>
        <taxon>Gammaproteobacteria</taxon>
        <taxon>Oceanospirillales</taxon>
        <taxon>Oceanospirillaceae</taxon>
        <taxon>Marinobacterium</taxon>
    </lineage>
</organism>
<keyword evidence="6 8" id="KW-0472">Membrane</keyword>
<sequence length="434" mass="47343">MDISLREWLIIGGVLIVILILVDGWRRVSANRSRLRLEIDRTLSELAEDDAPHNPELPNGGARVRDHEGQPQGEASRVEPGFAEDRFSADSAPAQALTEMDPLFDDIPSSAGTGRARSPSAAGKEPEAEAPAKAPVQEELPELSLPKDPVSPELKAPELKELDLEQPIPVLFDEVNPRDNPELPADTLAAYRQSIDASAVPAESAPAPELRTEPQPKAEPQPEAEPLLEVEPQPGSTESSKVVPLDVQDVDERVTLPPLAPPDEEPAELEESAAPAAATPSSRGLKSMPDPEHVLIITVVGRNGQHLPGPALNKIVTACGMEWGDMAIYHRPEDNNPDAPIQFSMANAVAPGTFDPDNLEALETPAVTFFMSLDEPTDAMTAYECMLATAETLAKHLNGDLLDEDRSVMRPQTKEHYRERIRDFEMHQRQRRAN</sequence>
<comment type="subunit">
    <text evidence="8">Interacts with FtsZ via their C-terminal domains.</text>
</comment>
<reference evidence="13" key="1">
    <citation type="journal article" date="2019" name="Int. J. Syst. Evol. Microbiol.">
        <title>The Global Catalogue of Microorganisms (GCM) 10K type strain sequencing project: providing services to taxonomists for standard genome sequencing and annotation.</title>
        <authorList>
            <consortium name="The Broad Institute Genomics Platform"/>
            <consortium name="The Broad Institute Genome Sequencing Center for Infectious Disease"/>
            <person name="Wu L."/>
            <person name="Ma J."/>
        </authorList>
    </citation>
    <scope>NUCLEOTIDE SEQUENCE [LARGE SCALE GENOMIC DNA]</scope>
    <source>
        <strain evidence="13">JCM 15134</strain>
    </source>
</reference>
<evidence type="ECO:0000256" key="4">
    <source>
        <dbReference type="ARBA" id="ARBA00022692"/>
    </source>
</evidence>
<keyword evidence="13" id="KW-1185">Reference proteome</keyword>
<comment type="subcellular location">
    <subcellularLocation>
        <location evidence="8">Cell inner membrane</location>
        <topology evidence="8">Single-pass type I membrane protein</topology>
    </subcellularLocation>
    <text evidence="8">Localizes to the Z ring in an FtsZ-dependent manner.</text>
</comment>
<keyword evidence="2 8" id="KW-0997">Cell inner membrane</keyword>
<evidence type="ECO:0000313" key="12">
    <source>
        <dbReference type="EMBL" id="GAA0689133.1"/>
    </source>
</evidence>
<evidence type="ECO:0000256" key="9">
    <source>
        <dbReference type="RuleBase" id="RU003612"/>
    </source>
</evidence>
<comment type="similarity">
    <text evidence="8 9">Belongs to the ZipA family.</text>
</comment>
<evidence type="ECO:0000256" key="2">
    <source>
        <dbReference type="ARBA" id="ARBA00022519"/>
    </source>
</evidence>
<feature type="compositionally biased region" description="Acidic residues" evidence="10">
    <location>
        <begin position="262"/>
        <end position="271"/>
    </location>
</feature>
<dbReference type="EMBL" id="BAAAET010000002">
    <property type="protein sequence ID" value="GAA0689133.1"/>
    <property type="molecule type" value="Genomic_DNA"/>
</dbReference>